<dbReference type="GO" id="GO:0032259">
    <property type="term" value="P:methylation"/>
    <property type="evidence" value="ECO:0007669"/>
    <property type="project" value="UniProtKB-KW"/>
</dbReference>
<dbReference type="OrthoDB" id="9815856at2"/>
<evidence type="ECO:0000256" key="4">
    <source>
        <dbReference type="ARBA" id="ARBA00022603"/>
    </source>
</evidence>
<dbReference type="InterPro" id="IPR003043">
    <property type="entry name" value="Uropor_MeTrfase_CS"/>
</dbReference>
<proteinExistence type="inferred from homology"/>
<keyword evidence="4 8" id="KW-0489">Methyltransferase</keyword>
<dbReference type="Gene3D" id="3.30.950.10">
    <property type="entry name" value="Methyltransferase, Cobalt-precorrin-4 Transmethylase, Domain 2"/>
    <property type="match status" value="1"/>
</dbReference>
<keyword evidence="9" id="KW-1185">Reference proteome</keyword>
<dbReference type="InterPro" id="IPR014776">
    <property type="entry name" value="4pyrrole_Mease_sub2"/>
</dbReference>
<dbReference type="AlphaFoldDB" id="H8GY01"/>
<dbReference type="NCBIfam" id="TIGR01465">
    <property type="entry name" value="cobM_cbiF"/>
    <property type="match status" value="1"/>
</dbReference>
<dbReference type="InterPro" id="IPR000878">
    <property type="entry name" value="4pyrrol_Mease"/>
</dbReference>
<gene>
    <name evidence="8" type="primary">cbiF</name>
    <name evidence="8" type="ordered locus">DGo_CA0806</name>
</gene>
<accession>H8GY01</accession>
<dbReference type="Proteomes" id="UP000007575">
    <property type="component" value="Chromosome"/>
</dbReference>
<protein>
    <submittedName>
        <fullName evidence="8">Precorrin-4 C11-methyltransferase protein</fullName>
    </submittedName>
</protein>
<organism evidence="8 9">
    <name type="scientific">Deinococcus gobiensis (strain DSM 21396 / JCM 16679 / CGMCC 1.7299 / I-0)</name>
    <dbReference type="NCBI Taxonomy" id="745776"/>
    <lineage>
        <taxon>Bacteria</taxon>
        <taxon>Thermotogati</taxon>
        <taxon>Deinococcota</taxon>
        <taxon>Deinococci</taxon>
        <taxon>Deinococcales</taxon>
        <taxon>Deinococcaceae</taxon>
        <taxon>Deinococcus</taxon>
    </lineage>
</organism>
<dbReference type="PANTHER" id="PTHR45790">
    <property type="entry name" value="SIROHEME SYNTHASE-RELATED"/>
    <property type="match status" value="1"/>
</dbReference>
<evidence type="ECO:0000313" key="9">
    <source>
        <dbReference type="Proteomes" id="UP000007575"/>
    </source>
</evidence>
<keyword evidence="5 8" id="KW-0808">Transferase</keyword>
<dbReference type="InterPro" id="IPR035996">
    <property type="entry name" value="4pyrrol_Methylase_sf"/>
</dbReference>
<reference evidence="8 9" key="1">
    <citation type="journal article" date="2012" name="PLoS ONE">
        <title>Genome sequence and transcriptome analysis of the radioresistant bacterium Deinococcus gobiensis: insights into the extreme environmental adaptations.</title>
        <authorList>
            <person name="Yuan M."/>
            <person name="Chen M."/>
            <person name="Zhang W."/>
            <person name="Lu W."/>
            <person name="Wang J."/>
            <person name="Yang M."/>
            <person name="Zhao P."/>
            <person name="Tang R."/>
            <person name="Li X."/>
            <person name="Hao Y."/>
            <person name="Zhou Z."/>
            <person name="Zhan Y."/>
            <person name="Yu H."/>
            <person name="Teng C."/>
            <person name="Yan Y."/>
            <person name="Ping S."/>
            <person name="Wang Y."/>
            <person name="Lin M."/>
        </authorList>
    </citation>
    <scope>NUCLEOTIDE SEQUENCE [LARGE SCALE GENOMIC DNA]</scope>
    <source>
        <strain evidence="8 9">I-0</strain>
    </source>
</reference>
<dbReference type="KEGG" id="dgo:DGo_CA0806"/>
<dbReference type="InterPro" id="IPR006362">
    <property type="entry name" value="Cbl_synth_CobM/CibF"/>
</dbReference>
<name>H8GY01_DEIGI</name>
<dbReference type="PANTHER" id="PTHR45790:SF4">
    <property type="entry name" value="COBALT-PRECORRIN-4 C(11)-METHYLTRANSFERASE"/>
    <property type="match status" value="1"/>
</dbReference>
<dbReference type="Gene3D" id="3.40.1010.10">
    <property type="entry name" value="Cobalt-precorrin-4 Transmethylase, Domain 1"/>
    <property type="match status" value="1"/>
</dbReference>
<dbReference type="PROSITE" id="PS00839">
    <property type="entry name" value="SUMT_1"/>
    <property type="match status" value="1"/>
</dbReference>
<comment type="pathway">
    <text evidence="1">Cofactor biosynthesis; adenosylcobalamin biosynthesis.</text>
</comment>
<evidence type="ECO:0000256" key="2">
    <source>
        <dbReference type="ARBA" id="ARBA00005879"/>
    </source>
</evidence>
<keyword evidence="3" id="KW-0169">Cobalamin biosynthesis</keyword>
<dbReference type="EMBL" id="CP002191">
    <property type="protein sequence ID" value="AFD24733.1"/>
    <property type="molecule type" value="Genomic_DNA"/>
</dbReference>
<dbReference type="eggNOG" id="COG2875">
    <property type="taxonomic scope" value="Bacteria"/>
</dbReference>
<dbReference type="GO" id="GO:0009236">
    <property type="term" value="P:cobalamin biosynthetic process"/>
    <property type="evidence" value="ECO:0007669"/>
    <property type="project" value="UniProtKB-UniPathway"/>
</dbReference>
<dbReference type="PATRIC" id="fig|745776.4.peg.825"/>
<evidence type="ECO:0000256" key="3">
    <source>
        <dbReference type="ARBA" id="ARBA00022573"/>
    </source>
</evidence>
<keyword evidence="6" id="KW-0949">S-adenosyl-L-methionine</keyword>
<dbReference type="GO" id="GO:0046026">
    <property type="term" value="F:precorrin-4 C11-methyltransferase activity"/>
    <property type="evidence" value="ECO:0007669"/>
    <property type="project" value="InterPro"/>
</dbReference>
<evidence type="ECO:0000256" key="1">
    <source>
        <dbReference type="ARBA" id="ARBA00004953"/>
    </source>
</evidence>
<evidence type="ECO:0000256" key="6">
    <source>
        <dbReference type="ARBA" id="ARBA00022691"/>
    </source>
</evidence>
<dbReference type="STRING" id="745776.DGo_CA0806"/>
<dbReference type="SUPFAM" id="SSF53790">
    <property type="entry name" value="Tetrapyrrole methylase"/>
    <property type="match status" value="1"/>
</dbReference>
<feature type="domain" description="Tetrapyrrole methylase" evidence="7">
    <location>
        <begin position="3"/>
        <end position="208"/>
    </location>
</feature>
<dbReference type="RefSeq" id="WP_014684216.1">
    <property type="nucleotide sequence ID" value="NC_017790.1"/>
</dbReference>
<evidence type="ECO:0000313" key="8">
    <source>
        <dbReference type="EMBL" id="AFD24733.1"/>
    </source>
</evidence>
<dbReference type="InterPro" id="IPR014777">
    <property type="entry name" value="4pyrrole_Mease_sub1"/>
</dbReference>
<dbReference type="UniPathway" id="UPA00148"/>
<sequence>MNVYFIGAGPGAPDLITVRGARLLGQCRLILYAGSLVPEAVLEHAAPDAERFNTAELNLDEQVALYRRAQREGLDVARVHSGDPAIYGATAEQMRALRELDIPYEIVPGVSSFTASAAALGAELTRPNVTQTIILTRVSGRASPVPERENLASLAAHGASLCVFLGGNQLAEIVAELRTGYPDETPVALVQRASQPEERRHVATLGTLLGGEGLDGIRPSEWALTTMLIVSPALADVGEAQGSRLYAPEYAHRFRRAVKEEG</sequence>
<comment type="similarity">
    <text evidence="2">Belongs to the precorrin methyltransferase family.</text>
</comment>
<dbReference type="HOGENOM" id="CLU_011276_7_1_0"/>
<dbReference type="Pfam" id="PF00590">
    <property type="entry name" value="TP_methylase"/>
    <property type="match status" value="1"/>
</dbReference>
<dbReference type="InterPro" id="IPR050161">
    <property type="entry name" value="Siro_Cobalamin_biosynth"/>
</dbReference>
<evidence type="ECO:0000259" key="7">
    <source>
        <dbReference type="Pfam" id="PF00590"/>
    </source>
</evidence>
<dbReference type="CDD" id="cd11641">
    <property type="entry name" value="Precorrin-4_C11-MT"/>
    <property type="match status" value="1"/>
</dbReference>
<evidence type="ECO:0000256" key="5">
    <source>
        <dbReference type="ARBA" id="ARBA00022679"/>
    </source>
</evidence>